<keyword evidence="3" id="KW-1185">Reference proteome</keyword>
<evidence type="ECO:0000313" key="2">
    <source>
        <dbReference type="EMBL" id="KAF9502212.1"/>
    </source>
</evidence>
<sequence>MPRSPKKKTVVPALVPLEPQSTSWTPNKDVEAWDVDAIEELVNDAIDPALVKKRSNASDNPLREWIPYRKEFVWESIRAEAQSEAARAGECATCRDKLENEQAMERATTPPREMGDPLYRCLECFGFRNECLDCCMERHKNLPLHWIEVWEDGCFKRTTLQKMGLRIQLGHESAACTNPAAGPKSFTILHINSVHLVNIDYCDCERRVPRRIQLLRAGLYPATVQYPATCATLGVLKHFHGLSLCSKTRYKAFLRMVRQYRHERLMKRAGRGNIENGIATTSPGNLALICAACPQPGINLPEGWERVPPALRFLYTLFVSVDANFRLKNRLRSNELVDAGLHTGLAYFVPQVSYKEHVMNHVSQADISSCSGFAALSRADSKSSTGLRYTGVGMCICARHELIRPLGVGDLQKGER</sequence>
<accession>A0A9P6A946</accession>
<dbReference type="InterPro" id="IPR041457">
    <property type="entry name" value="CxC2_KDZ-assoc"/>
</dbReference>
<dbReference type="AlphaFoldDB" id="A0A9P6A946"/>
<evidence type="ECO:0000259" key="1">
    <source>
        <dbReference type="Pfam" id="PF18803"/>
    </source>
</evidence>
<comment type="caution">
    <text evidence="2">The sequence shown here is derived from an EMBL/GenBank/DDBJ whole genome shotgun (WGS) entry which is preliminary data.</text>
</comment>
<name>A0A9P6A946_PLEER</name>
<dbReference type="Pfam" id="PF18758">
    <property type="entry name" value="KDZ"/>
    <property type="match status" value="1"/>
</dbReference>
<dbReference type="InterPro" id="IPR040521">
    <property type="entry name" value="KDZ"/>
</dbReference>
<dbReference type="EMBL" id="MU154521">
    <property type="protein sequence ID" value="KAF9502212.1"/>
    <property type="molecule type" value="Genomic_DNA"/>
</dbReference>
<dbReference type="Proteomes" id="UP000807025">
    <property type="component" value="Unassembled WGS sequence"/>
</dbReference>
<dbReference type="Pfam" id="PF18803">
    <property type="entry name" value="CxC2"/>
    <property type="match status" value="1"/>
</dbReference>
<organism evidence="2 3">
    <name type="scientific">Pleurotus eryngii</name>
    <name type="common">Boletus of the steppes</name>
    <dbReference type="NCBI Taxonomy" id="5323"/>
    <lineage>
        <taxon>Eukaryota</taxon>
        <taxon>Fungi</taxon>
        <taxon>Dikarya</taxon>
        <taxon>Basidiomycota</taxon>
        <taxon>Agaricomycotina</taxon>
        <taxon>Agaricomycetes</taxon>
        <taxon>Agaricomycetidae</taxon>
        <taxon>Agaricales</taxon>
        <taxon>Pleurotineae</taxon>
        <taxon>Pleurotaceae</taxon>
        <taxon>Pleurotus</taxon>
    </lineage>
</organism>
<evidence type="ECO:0000313" key="3">
    <source>
        <dbReference type="Proteomes" id="UP000807025"/>
    </source>
</evidence>
<reference evidence="2" key="1">
    <citation type="submission" date="2020-11" db="EMBL/GenBank/DDBJ databases">
        <authorList>
            <consortium name="DOE Joint Genome Institute"/>
            <person name="Ahrendt S."/>
            <person name="Riley R."/>
            <person name="Andreopoulos W."/>
            <person name="Labutti K."/>
            <person name="Pangilinan J."/>
            <person name="Ruiz-Duenas F.J."/>
            <person name="Barrasa J.M."/>
            <person name="Sanchez-Garcia M."/>
            <person name="Camarero S."/>
            <person name="Miyauchi S."/>
            <person name="Serrano A."/>
            <person name="Linde D."/>
            <person name="Babiker R."/>
            <person name="Drula E."/>
            <person name="Ayuso-Fernandez I."/>
            <person name="Pacheco R."/>
            <person name="Padilla G."/>
            <person name="Ferreira P."/>
            <person name="Barriuso J."/>
            <person name="Kellner H."/>
            <person name="Castanera R."/>
            <person name="Alfaro M."/>
            <person name="Ramirez L."/>
            <person name="Pisabarro A.G."/>
            <person name="Kuo A."/>
            <person name="Tritt A."/>
            <person name="Lipzen A."/>
            <person name="He G."/>
            <person name="Yan M."/>
            <person name="Ng V."/>
            <person name="Cullen D."/>
            <person name="Martin F."/>
            <person name="Rosso M.-N."/>
            <person name="Henrissat B."/>
            <person name="Hibbett D."/>
            <person name="Martinez A.T."/>
            <person name="Grigoriev I.V."/>
        </authorList>
    </citation>
    <scope>NUCLEOTIDE SEQUENCE</scope>
    <source>
        <strain evidence="2">ATCC 90797</strain>
    </source>
</reference>
<feature type="domain" description="CxC2-like cysteine cluster KDZ transposase-associated" evidence="1">
    <location>
        <begin position="160"/>
        <end position="259"/>
    </location>
</feature>
<proteinExistence type="predicted"/>
<dbReference type="OrthoDB" id="3235114at2759"/>
<gene>
    <name evidence="2" type="ORF">BDN71DRAFT_1515913</name>
</gene>
<protein>
    <recommendedName>
        <fullName evidence="1">CxC2-like cysteine cluster KDZ transposase-associated domain-containing protein</fullName>
    </recommendedName>
</protein>